<sequence>LLTLDALSALNVARRDEALKSFMPSHQPTPETESVFGGELQEIMKKGNREAKFFNDALYQRRWQENLERKPTRPYYSNNVRGTRYNRFQTPRYRNFSSYRQGNGYRGGPQTDRPNQQQTH</sequence>
<protein>
    <submittedName>
        <fullName evidence="2">11140_t:CDS:1</fullName>
    </submittedName>
</protein>
<organism evidence="2 3">
    <name type="scientific">Gigaspora margarita</name>
    <dbReference type="NCBI Taxonomy" id="4874"/>
    <lineage>
        <taxon>Eukaryota</taxon>
        <taxon>Fungi</taxon>
        <taxon>Fungi incertae sedis</taxon>
        <taxon>Mucoromycota</taxon>
        <taxon>Glomeromycotina</taxon>
        <taxon>Glomeromycetes</taxon>
        <taxon>Diversisporales</taxon>
        <taxon>Gigasporaceae</taxon>
        <taxon>Gigaspora</taxon>
    </lineage>
</organism>
<proteinExistence type="predicted"/>
<evidence type="ECO:0000313" key="3">
    <source>
        <dbReference type="Proteomes" id="UP000789901"/>
    </source>
</evidence>
<reference evidence="2 3" key="1">
    <citation type="submission" date="2021-06" db="EMBL/GenBank/DDBJ databases">
        <authorList>
            <person name="Kallberg Y."/>
            <person name="Tangrot J."/>
            <person name="Rosling A."/>
        </authorList>
    </citation>
    <scope>NUCLEOTIDE SEQUENCE [LARGE SCALE GENOMIC DNA]</scope>
    <source>
        <strain evidence="2 3">120-4 pot B 10/14</strain>
    </source>
</reference>
<name>A0ABN7WXX6_GIGMA</name>
<comment type="caution">
    <text evidence="2">The sequence shown here is derived from an EMBL/GenBank/DDBJ whole genome shotgun (WGS) entry which is preliminary data.</text>
</comment>
<accession>A0ABN7WXX6</accession>
<evidence type="ECO:0000256" key="1">
    <source>
        <dbReference type="SAM" id="MobiDB-lite"/>
    </source>
</evidence>
<evidence type="ECO:0000313" key="2">
    <source>
        <dbReference type="EMBL" id="CAG8843422.1"/>
    </source>
</evidence>
<dbReference type="Proteomes" id="UP000789901">
    <property type="component" value="Unassembled WGS sequence"/>
</dbReference>
<gene>
    <name evidence="2" type="ORF">GMARGA_LOCUS36533</name>
</gene>
<feature type="region of interest" description="Disordered" evidence="1">
    <location>
        <begin position="66"/>
        <end position="120"/>
    </location>
</feature>
<keyword evidence="3" id="KW-1185">Reference proteome</keyword>
<dbReference type="EMBL" id="CAJVQB010072385">
    <property type="protein sequence ID" value="CAG8843422.1"/>
    <property type="molecule type" value="Genomic_DNA"/>
</dbReference>
<feature type="non-terminal residue" evidence="2">
    <location>
        <position position="1"/>
    </location>
</feature>
<feature type="compositionally biased region" description="Polar residues" evidence="1">
    <location>
        <begin position="75"/>
        <end position="89"/>
    </location>
</feature>